<comment type="caution">
    <text evidence="2">The sequence shown here is derived from an EMBL/GenBank/DDBJ whole genome shotgun (WGS) entry which is preliminary data.</text>
</comment>
<accession>A0ABQ9ICX9</accession>
<name>A0ABQ9ICX9_9NEOP</name>
<dbReference type="EMBL" id="JARBHB010000002">
    <property type="protein sequence ID" value="KAJ8894529.1"/>
    <property type="molecule type" value="Genomic_DNA"/>
</dbReference>
<evidence type="ECO:0000256" key="1">
    <source>
        <dbReference type="SAM" id="MobiDB-lite"/>
    </source>
</evidence>
<proteinExistence type="predicted"/>
<evidence type="ECO:0000313" key="2">
    <source>
        <dbReference type="EMBL" id="KAJ8894529.1"/>
    </source>
</evidence>
<protein>
    <submittedName>
        <fullName evidence="2">Uncharacterized protein</fullName>
    </submittedName>
</protein>
<reference evidence="2 3" key="1">
    <citation type="submission" date="2023-02" db="EMBL/GenBank/DDBJ databases">
        <title>LHISI_Scaffold_Assembly.</title>
        <authorList>
            <person name="Stuart O.P."/>
            <person name="Cleave R."/>
            <person name="Magrath M.J.L."/>
            <person name="Mikheyev A.S."/>
        </authorList>
    </citation>
    <scope>NUCLEOTIDE SEQUENCE [LARGE SCALE GENOMIC DNA]</scope>
    <source>
        <strain evidence="2">Daus_M_001</strain>
        <tissue evidence="2">Leg muscle</tissue>
    </source>
</reference>
<dbReference type="Proteomes" id="UP001159363">
    <property type="component" value="Chromosome 2"/>
</dbReference>
<organism evidence="2 3">
    <name type="scientific">Dryococelus australis</name>
    <dbReference type="NCBI Taxonomy" id="614101"/>
    <lineage>
        <taxon>Eukaryota</taxon>
        <taxon>Metazoa</taxon>
        <taxon>Ecdysozoa</taxon>
        <taxon>Arthropoda</taxon>
        <taxon>Hexapoda</taxon>
        <taxon>Insecta</taxon>
        <taxon>Pterygota</taxon>
        <taxon>Neoptera</taxon>
        <taxon>Polyneoptera</taxon>
        <taxon>Phasmatodea</taxon>
        <taxon>Verophasmatodea</taxon>
        <taxon>Anareolatae</taxon>
        <taxon>Phasmatidae</taxon>
        <taxon>Eurycanthinae</taxon>
        <taxon>Dryococelus</taxon>
    </lineage>
</organism>
<feature type="region of interest" description="Disordered" evidence="1">
    <location>
        <begin position="333"/>
        <end position="354"/>
    </location>
</feature>
<sequence length="949" mass="105773">MNAACSVAVVNVTRFSNCSVESFPLIGRDCPGNILCPDWLGYLADQGRSLVILFERYLPLDCEHSSHSPHVYTHPGLRGTSALFLDCELRKAFVVRKCWLSIGQLGEFNRLLSSALERASQQDCTQVQCSARRGDERVDALVSVAPSAPSLLDLSHRGRGGVVVRVLAFHQGAPGSITGGVAPRFSRVGIAPDDAEGRRLFSEISRPPPPRTLHSGAAPYSPRFTLMGSEDLDVKSRPNIFTRSLTRLRERAPPAIKLHPLSTLGMLLTYHPLYLGEIAVNHVGSLAVRSDGRNISCLLPFPRPHRHSPWTSAKKLVTQCSFKRVPERRWAKREISEKTRRPAASSGTFPTCEDSRTNPVRLVGWRSLAPQYLHVLEVSRPVSDVFSDMACVCVGHDIAGGGLERFPLSMTDRANPGQTTRLVSEDEGLRTSGEEGRGCADVQGLGLDLANGRINLGLLAVRGRDSSSPHIGRAKRGRTFGLRALRQNSKSFVDFTHPHNDGISQQDTSSIKMPIRAQPPVIRKPTVDYKITFIRSSNDDVSLYRRPPNKADGSDDEDNKPDAARERFYAHDIGDEVIATHRRAEAFTYSRYGQLLLHEVVQHYRIDIVEIKKHLHIWVLLSQCIDAPEIRSGVDMIYRRPAHATRRGTLHTCSGWGRTRLGKVKEAAGIAERRMEGSRVCEAELVASSSHQTALARARSAARLSSSSTPREKGSRRGDVAVSGYAWGREDRYSFTSLQKTLKYLKYRENNCKCPCLIFTCSNNKAWQRNVQRTDVSVIRRGSAAQLTASLVTSLGWCVRRRKREVSLRYFRWAKQCRESAAIRTCVYGRLHNTEANGIGVPTERACTVDSRTQKPQVFKYPTLRRRDLVLLAVKSRPNLFTRSVDVTGCSAAFWRRFTELQDDHLISAVQLCDWNTARHARRSHEALGVRVTVARIAHSLLDLGRAAT</sequence>
<feature type="region of interest" description="Disordered" evidence="1">
    <location>
        <begin position="542"/>
        <end position="561"/>
    </location>
</feature>
<gene>
    <name evidence="2" type="ORF">PR048_007186</name>
</gene>
<keyword evidence="3" id="KW-1185">Reference proteome</keyword>
<evidence type="ECO:0000313" key="3">
    <source>
        <dbReference type="Proteomes" id="UP001159363"/>
    </source>
</evidence>